<dbReference type="AlphaFoldDB" id="A0A1X7T3E9"/>
<organism evidence="1">
    <name type="scientific">Amphimedon queenslandica</name>
    <name type="common">Sponge</name>
    <dbReference type="NCBI Taxonomy" id="400682"/>
    <lineage>
        <taxon>Eukaryota</taxon>
        <taxon>Metazoa</taxon>
        <taxon>Porifera</taxon>
        <taxon>Demospongiae</taxon>
        <taxon>Heteroscleromorpha</taxon>
        <taxon>Haplosclerida</taxon>
        <taxon>Niphatidae</taxon>
        <taxon>Amphimedon</taxon>
    </lineage>
</organism>
<dbReference type="PANTHER" id="PTHR31751:SF42">
    <property type="entry name" value="PROTEIN CBG10204"/>
    <property type="match status" value="1"/>
</dbReference>
<protein>
    <submittedName>
        <fullName evidence="1">Uncharacterized protein</fullName>
    </submittedName>
</protein>
<accession>A0A1X7T3E9</accession>
<dbReference type="InParanoid" id="A0A1X7T3E9"/>
<proteinExistence type="predicted"/>
<reference evidence="1" key="1">
    <citation type="submission" date="2017-05" db="UniProtKB">
        <authorList>
            <consortium name="EnsemblMetazoa"/>
        </authorList>
    </citation>
    <scope>IDENTIFICATION</scope>
</reference>
<dbReference type="EnsemblMetazoa" id="Aqu2.1.08886_001">
    <property type="protein sequence ID" value="Aqu2.1.08886_001"/>
    <property type="gene ID" value="Aqu2.1.08886"/>
</dbReference>
<dbReference type="OrthoDB" id="5967653at2759"/>
<evidence type="ECO:0000313" key="1">
    <source>
        <dbReference type="EnsemblMetazoa" id="Aqu2.1.08886_001"/>
    </source>
</evidence>
<dbReference type="PANTHER" id="PTHR31751">
    <property type="entry name" value="SI:CH211-108C17.2-RELATED-RELATED"/>
    <property type="match status" value="1"/>
</dbReference>
<name>A0A1X7T3E9_AMPQE</name>
<sequence>MLKTMRRLSPKHQTSALESFHSVILHFAPKLTAYLYCGMKSRLMLAALHFNENANRLNLKRKMEMSDIVLHIRKYIEELLDETVKLCKANCTSTTPRETPPSLCANFTKSNEMDAIKEDKSRFSAKSI</sequence>